<dbReference type="Proteomes" id="UP000051952">
    <property type="component" value="Unassembled WGS sequence"/>
</dbReference>
<dbReference type="AlphaFoldDB" id="A0A0S4IN37"/>
<organism evidence="3 4">
    <name type="scientific">Bodo saltans</name>
    <name type="common">Flagellated protozoan</name>
    <dbReference type="NCBI Taxonomy" id="75058"/>
    <lineage>
        <taxon>Eukaryota</taxon>
        <taxon>Discoba</taxon>
        <taxon>Euglenozoa</taxon>
        <taxon>Kinetoplastea</taxon>
        <taxon>Metakinetoplastina</taxon>
        <taxon>Eubodonida</taxon>
        <taxon>Bodonidae</taxon>
        <taxon>Bodo</taxon>
    </lineage>
</organism>
<feature type="transmembrane region" description="Helical" evidence="2">
    <location>
        <begin position="217"/>
        <end position="237"/>
    </location>
</feature>
<sequence length="244" mass="26702">MLVQCSRQLMSVTLRMSSAGCRKTVWWPFLGRRGVEPNRQLSFSCLGPNKGDAHLILRQILAACLWIPFLKWSAKVVASLKIFFLGRRAFNLATNISGLPLASISEVERQSGCFSKKQCNSLLYRGPDHQPKVCTRYETNSLRATSAQEPLPPPVETGSDDVPVNELVPAVVALPGESSAAPQVTNPLHLRTSSNNNRKEELGAGPLRPDSTSGPSLVMPVAAGVITACVLFTWSHIRRRKSSR</sequence>
<accession>A0A0S4IN37</accession>
<name>A0A0S4IN37_BODSA</name>
<feature type="compositionally biased region" description="Polar residues" evidence="1">
    <location>
        <begin position="180"/>
        <end position="196"/>
    </location>
</feature>
<keyword evidence="4" id="KW-1185">Reference proteome</keyword>
<evidence type="ECO:0000256" key="2">
    <source>
        <dbReference type="SAM" id="Phobius"/>
    </source>
</evidence>
<evidence type="ECO:0000313" key="4">
    <source>
        <dbReference type="Proteomes" id="UP000051952"/>
    </source>
</evidence>
<proteinExistence type="predicted"/>
<dbReference type="EMBL" id="CYKH01000363">
    <property type="protein sequence ID" value="CUF58821.1"/>
    <property type="molecule type" value="Genomic_DNA"/>
</dbReference>
<evidence type="ECO:0000256" key="1">
    <source>
        <dbReference type="SAM" id="MobiDB-lite"/>
    </source>
</evidence>
<keyword evidence="2 3" id="KW-0812">Transmembrane</keyword>
<dbReference type="VEuPathDB" id="TriTrypDB:BSAL_63815"/>
<feature type="region of interest" description="Disordered" evidence="1">
    <location>
        <begin position="178"/>
        <end position="213"/>
    </location>
</feature>
<keyword evidence="2" id="KW-0472">Membrane</keyword>
<gene>
    <name evidence="3" type="ORF">BSAL_63815</name>
</gene>
<evidence type="ECO:0000313" key="3">
    <source>
        <dbReference type="EMBL" id="CUF58821.1"/>
    </source>
</evidence>
<keyword evidence="2" id="KW-1133">Transmembrane helix</keyword>
<protein>
    <submittedName>
        <fullName evidence="3">Transmembrane protein, putative</fullName>
    </submittedName>
</protein>
<reference evidence="4" key="1">
    <citation type="submission" date="2015-09" db="EMBL/GenBank/DDBJ databases">
        <authorList>
            <consortium name="Pathogen Informatics"/>
        </authorList>
    </citation>
    <scope>NUCLEOTIDE SEQUENCE [LARGE SCALE GENOMIC DNA]</scope>
    <source>
        <strain evidence="4">Lake Konstanz</strain>
    </source>
</reference>